<evidence type="ECO:0000256" key="1">
    <source>
        <dbReference type="SAM" id="Phobius"/>
    </source>
</evidence>
<dbReference type="EMBL" id="KI926909">
    <property type="protein sequence ID" value="ETW33064.1"/>
    <property type="molecule type" value="Genomic_DNA"/>
</dbReference>
<reference evidence="2 3" key="2">
    <citation type="submission" date="2013-02" db="EMBL/GenBank/DDBJ databases">
        <title>The Genome Sequence of Plasmodium falciparum Tanzania (2000708).</title>
        <authorList>
            <consortium name="The Broad Institute Genome Sequencing Platform"/>
            <consortium name="The Broad Institute Genome Sequencing Center for Infectious Disease"/>
            <person name="Neafsey D."/>
            <person name="Cheeseman I."/>
            <person name="Volkman S."/>
            <person name="Adams J."/>
            <person name="Walker B."/>
            <person name="Young S.K."/>
            <person name="Zeng Q."/>
            <person name="Gargeya S."/>
            <person name="Fitzgerald M."/>
            <person name="Haas B."/>
            <person name="Abouelleil A."/>
            <person name="Alvarado L."/>
            <person name="Arachchi H.M."/>
            <person name="Berlin A.M."/>
            <person name="Chapman S.B."/>
            <person name="Dewar J."/>
            <person name="Goldberg J."/>
            <person name="Griggs A."/>
            <person name="Gujja S."/>
            <person name="Hansen M."/>
            <person name="Howarth C."/>
            <person name="Imamovic A."/>
            <person name="Larimer J."/>
            <person name="McCowan C."/>
            <person name="Murphy C."/>
            <person name="Neiman D."/>
            <person name="Pearson M."/>
            <person name="Priest M."/>
            <person name="Roberts A."/>
            <person name="Saif S."/>
            <person name="Shea T."/>
            <person name="Sisk P."/>
            <person name="Sykes S."/>
            <person name="Wortman J."/>
            <person name="Nusbaum C."/>
            <person name="Birren B."/>
        </authorList>
    </citation>
    <scope>NUCLEOTIDE SEQUENCE [LARGE SCALE GENOMIC DNA]</scope>
    <source>
        <strain evidence="3">Tanzania (2000708)</strain>
    </source>
</reference>
<feature type="transmembrane region" description="Helical" evidence="1">
    <location>
        <begin position="189"/>
        <end position="208"/>
    </location>
</feature>
<evidence type="ECO:0008006" key="4">
    <source>
        <dbReference type="Google" id="ProtNLM"/>
    </source>
</evidence>
<dbReference type="AlphaFoldDB" id="A0A024VWI0"/>
<name>A0A024VWI0_PLAFA</name>
<dbReference type="Pfam" id="PF02009">
    <property type="entry name" value="RIFIN"/>
    <property type="match status" value="2"/>
</dbReference>
<dbReference type="NCBIfam" id="TIGR01477">
    <property type="entry name" value="RIFIN"/>
    <property type="match status" value="1"/>
</dbReference>
<reference evidence="2 3" key="1">
    <citation type="submission" date="2013-02" db="EMBL/GenBank/DDBJ databases">
        <title>The Genome Annotation of Plasmodium falciparum Tanzania (2000708).</title>
        <authorList>
            <consortium name="The Broad Institute Genome Sequencing Platform"/>
            <consortium name="The Broad Institute Genome Sequencing Center for Infectious Disease"/>
            <person name="Neafsey D."/>
            <person name="Hoffman S."/>
            <person name="Volkman S."/>
            <person name="Rosenthal P."/>
            <person name="Walker B."/>
            <person name="Young S.K."/>
            <person name="Zeng Q."/>
            <person name="Gargeya S."/>
            <person name="Fitzgerald M."/>
            <person name="Haas B."/>
            <person name="Abouelleil A."/>
            <person name="Allen A.W."/>
            <person name="Alvarado L."/>
            <person name="Arachchi H.M."/>
            <person name="Berlin A.M."/>
            <person name="Chapman S.B."/>
            <person name="Gainer-Dewar J."/>
            <person name="Goldberg J."/>
            <person name="Griggs A."/>
            <person name="Gujja S."/>
            <person name="Hansen M."/>
            <person name="Howarth C."/>
            <person name="Imamovic A."/>
            <person name="Ireland A."/>
            <person name="Larimer J."/>
            <person name="McCowan C."/>
            <person name="Murphy C."/>
            <person name="Pearson M."/>
            <person name="Poon T.W."/>
            <person name="Priest M."/>
            <person name="Roberts A."/>
            <person name="Saif S."/>
            <person name="Shea T."/>
            <person name="Sisk P."/>
            <person name="Sykes S."/>
            <person name="Wortman J."/>
            <person name="Nusbaum C."/>
            <person name="Birren B."/>
        </authorList>
    </citation>
    <scope>NUCLEOTIDE SEQUENCE [LARGE SCALE GENOMIC DNA]</scope>
    <source>
        <strain evidence="3">Tanzania (2000708)</strain>
    </source>
</reference>
<dbReference type="Proteomes" id="UP000030708">
    <property type="component" value="Unassembled WGS sequence"/>
</dbReference>
<dbReference type="InterPro" id="IPR006373">
    <property type="entry name" value="VSA_Rifin"/>
</dbReference>
<keyword evidence="1" id="KW-1133">Transmembrane helix</keyword>
<proteinExistence type="predicted"/>
<protein>
    <recommendedName>
        <fullName evidence="4">Surface antigen</fullName>
    </recommendedName>
</protein>
<evidence type="ECO:0000313" key="2">
    <source>
        <dbReference type="EMBL" id="ETW33064.1"/>
    </source>
</evidence>
<accession>A0A024VWI0</accession>
<gene>
    <name evidence="2" type="ORF">PFTANZ_06219</name>
</gene>
<organism evidence="2 3">
    <name type="scientific">Plasmodium falciparum Tanzania</name>
    <name type="common">2000708</name>
    <dbReference type="NCBI Taxonomy" id="1036725"/>
    <lineage>
        <taxon>Eukaryota</taxon>
        <taxon>Sar</taxon>
        <taxon>Alveolata</taxon>
        <taxon>Apicomplexa</taxon>
        <taxon>Aconoidasida</taxon>
        <taxon>Haemosporida</taxon>
        <taxon>Plasmodiidae</taxon>
        <taxon>Plasmodium</taxon>
        <taxon>Plasmodium (Laverania)</taxon>
    </lineage>
</organism>
<keyword evidence="1" id="KW-0472">Membrane</keyword>
<keyword evidence="1" id="KW-0812">Transmembrane</keyword>
<evidence type="ECO:0000313" key="3">
    <source>
        <dbReference type="Proteomes" id="UP000030708"/>
    </source>
</evidence>
<sequence>MLSKLKHHKYLYLQQIDAIPTCVCEKTVADKVEKTCLKCGGVLGGGIPGLGLIGGTAVYAAAVKAATKAGMEAALDVLERLPGLKSLLGENIKDLVTTTNFKCPNELVAVVQYVKNTQCGGTNATSQLFCSGLEPQYAPKIIERAAVAGTEGADAYIRTYFVISIHILYNNMCISESKNFYSKMIKHKIYIHINILYTSYNCIVVAIAPQNYDNDPEMKSVMQQFHDRTTQRFQEYDERLQEKRQICKDTCDKEIQKIILKDKLEKELTEKFATLQTDIHSDAIPTCVCEKSVTDKFEKTCLKCGNNMGGLVPGMGLIGGTAVYAAAVKAATKAGMKAALDELNRIGGLKSLLGENIKDLVTTTNFKCPYELVAVVQNNNTRSGRSWKGRSRSLY</sequence>